<keyword evidence="3" id="KW-1185">Reference proteome</keyword>
<evidence type="ECO:0000256" key="1">
    <source>
        <dbReference type="SAM" id="Phobius"/>
    </source>
</evidence>
<sequence>MSEEHTTRAYFDELAAHLRSNGAPEAKVTSVVAELRDYVGESDNAPQTEFGPAAELAAQLAGHRAPGAADAPAPEPGAQRWVWTADAYVDQEMMNRFGAQGWEIERVDRLGRFISHREPRSTLRWEYRRDVVDRKDRATLTARIAPDGWEPCGHWMYLAYHKRPLAASTGPAAALDKGELPKRPRRSVYFTRKLYAGLLTFVVAAAVSGTLTWYATSDHGSGQGLSDGTYAGFACGAALGLALATRNLHRMREKFRRASRYPDDA</sequence>
<name>A0ABT3TVZ2_9ACTN</name>
<gene>
    <name evidence="2" type="ORF">OFY01_12420</name>
</gene>
<feature type="transmembrane region" description="Helical" evidence="1">
    <location>
        <begin position="228"/>
        <end position="248"/>
    </location>
</feature>
<dbReference type="EMBL" id="JAPHNL010000112">
    <property type="protein sequence ID" value="MCX3060552.1"/>
    <property type="molecule type" value="Genomic_DNA"/>
</dbReference>
<protein>
    <recommendedName>
        <fullName evidence="4">DUF2812 domain-containing protein</fullName>
    </recommendedName>
</protein>
<proteinExistence type="predicted"/>
<feature type="transmembrane region" description="Helical" evidence="1">
    <location>
        <begin position="194"/>
        <end position="216"/>
    </location>
</feature>
<evidence type="ECO:0008006" key="4">
    <source>
        <dbReference type="Google" id="ProtNLM"/>
    </source>
</evidence>
<organism evidence="2 3">
    <name type="scientific">Streptomyces beihaiensis</name>
    <dbReference type="NCBI Taxonomy" id="2984495"/>
    <lineage>
        <taxon>Bacteria</taxon>
        <taxon>Bacillati</taxon>
        <taxon>Actinomycetota</taxon>
        <taxon>Actinomycetes</taxon>
        <taxon>Kitasatosporales</taxon>
        <taxon>Streptomycetaceae</taxon>
        <taxon>Streptomyces</taxon>
    </lineage>
</organism>
<keyword evidence="1" id="KW-0472">Membrane</keyword>
<evidence type="ECO:0000313" key="2">
    <source>
        <dbReference type="EMBL" id="MCX3060552.1"/>
    </source>
</evidence>
<keyword evidence="1" id="KW-1133">Transmembrane helix</keyword>
<evidence type="ECO:0000313" key="3">
    <source>
        <dbReference type="Proteomes" id="UP001163064"/>
    </source>
</evidence>
<reference evidence="2" key="1">
    <citation type="submission" date="2022-10" db="EMBL/GenBank/DDBJ databases">
        <title>Streptomyces beihaiensis sp. nov., a chitin degrading actinobacterium, isolated from shrimp pond soil.</title>
        <authorList>
            <person name="Xie J."/>
            <person name="Shen N."/>
        </authorList>
    </citation>
    <scope>NUCLEOTIDE SEQUENCE</scope>
    <source>
        <strain evidence="2">GXMU-J5</strain>
    </source>
</reference>
<dbReference type="Proteomes" id="UP001163064">
    <property type="component" value="Unassembled WGS sequence"/>
</dbReference>
<accession>A0ABT3TVZ2</accession>
<keyword evidence="1" id="KW-0812">Transmembrane</keyword>
<dbReference type="RefSeq" id="WP_266599216.1">
    <property type="nucleotide sequence ID" value="NZ_JAPHNL010000112.1"/>
</dbReference>
<comment type="caution">
    <text evidence="2">The sequence shown here is derived from an EMBL/GenBank/DDBJ whole genome shotgun (WGS) entry which is preliminary data.</text>
</comment>